<evidence type="ECO:0000259" key="5">
    <source>
        <dbReference type="Pfam" id="PF26640"/>
    </source>
</evidence>
<dbReference type="GeneID" id="87839710"/>
<feature type="repeat" description="ANK" evidence="1">
    <location>
        <begin position="712"/>
        <end position="744"/>
    </location>
</feature>
<keyword evidence="2" id="KW-0175">Coiled coil</keyword>
<dbReference type="Pfam" id="PF26640">
    <property type="entry name" value="DUF8212"/>
    <property type="match status" value="1"/>
</dbReference>
<dbReference type="Gene3D" id="1.25.40.20">
    <property type="entry name" value="Ankyrin repeat-containing domain"/>
    <property type="match status" value="1"/>
</dbReference>
<keyword evidence="7" id="KW-1185">Reference proteome</keyword>
<feature type="coiled-coil region" evidence="2">
    <location>
        <begin position="532"/>
        <end position="598"/>
    </location>
</feature>
<dbReference type="Proteomes" id="UP001278766">
    <property type="component" value="Unassembled WGS sequence"/>
</dbReference>
<evidence type="ECO:0000256" key="1">
    <source>
        <dbReference type="PROSITE-ProRule" id="PRU00023"/>
    </source>
</evidence>
<dbReference type="Pfam" id="PF12796">
    <property type="entry name" value="Ank_2"/>
    <property type="match status" value="1"/>
</dbReference>
<accession>A0AAE0LWR4</accession>
<evidence type="ECO:0000256" key="2">
    <source>
        <dbReference type="SAM" id="Coils"/>
    </source>
</evidence>
<evidence type="ECO:0008006" key="8">
    <source>
        <dbReference type="Google" id="ProtNLM"/>
    </source>
</evidence>
<keyword evidence="1" id="KW-0040">ANK repeat</keyword>
<evidence type="ECO:0000259" key="4">
    <source>
        <dbReference type="Pfam" id="PF06985"/>
    </source>
</evidence>
<dbReference type="EMBL" id="JAUEPN010000001">
    <property type="protein sequence ID" value="KAK3300423.1"/>
    <property type="molecule type" value="Genomic_DNA"/>
</dbReference>
<dbReference type="SUPFAM" id="SSF48403">
    <property type="entry name" value="Ankyrin repeat"/>
    <property type="match status" value="1"/>
</dbReference>
<gene>
    <name evidence="6" type="ORF">B0H64DRAFT_380883</name>
</gene>
<feature type="domain" description="DUF8212" evidence="5">
    <location>
        <begin position="224"/>
        <end position="284"/>
    </location>
</feature>
<evidence type="ECO:0000313" key="7">
    <source>
        <dbReference type="Proteomes" id="UP001278766"/>
    </source>
</evidence>
<dbReference type="Pfam" id="PF06985">
    <property type="entry name" value="HET"/>
    <property type="match status" value="1"/>
</dbReference>
<reference evidence="6" key="1">
    <citation type="journal article" date="2023" name="Mol. Phylogenet. Evol.">
        <title>Genome-scale phylogeny and comparative genomics of the fungal order Sordariales.</title>
        <authorList>
            <person name="Hensen N."/>
            <person name="Bonometti L."/>
            <person name="Westerberg I."/>
            <person name="Brannstrom I.O."/>
            <person name="Guillou S."/>
            <person name="Cros-Aarteil S."/>
            <person name="Calhoun S."/>
            <person name="Haridas S."/>
            <person name="Kuo A."/>
            <person name="Mondo S."/>
            <person name="Pangilinan J."/>
            <person name="Riley R."/>
            <person name="LaButti K."/>
            <person name="Andreopoulos B."/>
            <person name="Lipzen A."/>
            <person name="Chen C."/>
            <person name="Yan M."/>
            <person name="Daum C."/>
            <person name="Ng V."/>
            <person name="Clum A."/>
            <person name="Steindorff A."/>
            <person name="Ohm R.A."/>
            <person name="Martin F."/>
            <person name="Silar P."/>
            <person name="Natvig D.O."/>
            <person name="Lalanne C."/>
            <person name="Gautier V."/>
            <person name="Ament-Velasquez S.L."/>
            <person name="Kruys A."/>
            <person name="Hutchinson M.I."/>
            <person name="Powell A.J."/>
            <person name="Barry K."/>
            <person name="Miller A.N."/>
            <person name="Grigoriev I.V."/>
            <person name="Debuchy R."/>
            <person name="Gladieux P."/>
            <person name="Hiltunen Thoren M."/>
            <person name="Johannesson H."/>
        </authorList>
    </citation>
    <scope>NUCLEOTIDE SEQUENCE</scope>
    <source>
        <strain evidence="6">CBS 168.71</strain>
    </source>
</reference>
<dbReference type="InterPro" id="IPR058525">
    <property type="entry name" value="DUF8212"/>
</dbReference>
<dbReference type="PANTHER" id="PTHR10622">
    <property type="entry name" value="HET DOMAIN-CONTAINING PROTEIN"/>
    <property type="match status" value="1"/>
</dbReference>
<evidence type="ECO:0000313" key="6">
    <source>
        <dbReference type="EMBL" id="KAK3300423.1"/>
    </source>
</evidence>
<name>A0AAE0LWR4_9PEZI</name>
<dbReference type="PANTHER" id="PTHR10622:SF10">
    <property type="entry name" value="HET DOMAIN-CONTAINING PROTEIN"/>
    <property type="match status" value="1"/>
</dbReference>
<dbReference type="RefSeq" id="XP_062663937.1">
    <property type="nucleotide sequence ID" value="XM_062802762.1"/>
</dbReference>
<feature type="region of interest" description="Disordered" evidence="3">
    <location>
        <begin position="767"/>
        <end position="791"/>
    </location>
</feature>
<protein>
    <recommendedName>
        <fullName evidence="8">Heterokaryon incompatibility domain-containing protein</fullName>
    </recommendedName>
</protein>
<reference evidence="6" key="2">
    <citation type="submission" date="2023-06" db="EMBL/GenBank/DDBJ databases">
        <authorList>
            <consortium name="Lawrence Berkeley National Laboratory"/>
            <person name="Haridas S."/>
            <person name="Hensen N."/>
            <person name="Bonometti L."/>
            <person name="Westerberg I."/>
            <person name="Brannstrom I.O."/>
            <person name="Guillou S."/>
            <person name="Cros-Aarteil S."/>
            <person name="Calhoun S."/>
            <person name="Kuo A."/>
            <person name="Mondo S."/>
            <person name="Pangilinan J."/>
            <person name="Riley R."/>
            <person name="Labutti K."/>
            <person name="Andreopoulos B."/>
            <person name="Lipzen A."/>
            <person name="Chen C."/>
            <person name="Yanf M."/>
            <person name="Daum C."/>
            <person name="Ng V."/>
            <person name="Clum A."/>
            <person name="Steindorff A."/>
            <person name="Ohm R."/>
            <person name="Martin F."/>
            <person name="Silar P."/>
            <person name="Natvig D."/>
            <person name="Lalanne C."/>
            <person name="Gautier V."/>
            <person name="Ament-Velasquez S.L."/>
            <person name="Kruys A."/>
            <person name="Hutchinson M.I."/>
            <person name="Powell A.J."/>
            <person name="Barry K."/>
            <person name="Miller A.N."/>
            <person name="Grigoriev I.V."/>
            <person name="Debuchy R."/>
            <person name="Gladieux P."/>
            <person name="Thoren M.H."/>
            <person name="Johannesson H."/>
        </authorList>
    </citation>
    <scope>NUCLEOTIDE SEQUENCE</scope>
    <source>
        <strain evidence="6">CBS 168.71</strain>
    </source>
</reference>
<dbReference type="SMART" id="SM00248">
    <property type="entry name" value="ANK"/>
    <property type="match status" value="3"/>
</dbReference>
<dbReference type="InterPro" id="IPR036770">
    <property type="entry name" value="Ankyrin_rpt-contain_sf"/>
</dbReference>
<dbReference type="PROSITE" id="PS50088">
    <property type="entry name" value="ANK_REPEAT"/>
    <property type="match status" value="2"/>
</dbReference>
<dbReference type="InterPro" id="IPR010730">
    <property type="entry name" value="HET"/>
</dbReference>
<feature type="domain" description="Heterokaryon incompatibility" evidence="4">
    <location>
        <begin position="21"/>
        <end position="110"/>
    </location>
</feature>
<sequence>MRLLNVDTFKLEEFFFSPPAYAILSHTWGSDSEEVSFRDVLDGRLDSDSTRPLKVKGSCKIAKEDGYQYIWIDTCCIDKTNSVELQEAINSMYRWYFEAAQCYAYLSDVQPGDNPNGNQSAFSSSRWFQRGWTLQELLAPLNLRFYDADWSCLGTKGDLCYLVETVTGIPTSFLLGMTDIHQASVAQRMSWAAKRVTKRPEDIAYSLLGIFGFSMPMIYGEGDKAFRRLQEQIMKDLGDDSILAWGFETDTALPNTTLDMVLGAALAPSPSSFANSGHVGVIDHGAHSPFEVHGGCIHLSMAVQATATRTFGLLQCGLEGDNDNVVGIPLVAAPGRPPGNYFRLDGRGARLLPKPVFDTSTTLVHLQLDGGRKSLSQAVGPCLIHIRKSVPGLELTSVHPRAYWHKERALIEAATEPTAGVRRILMRFQETAKNVADFVAVVEIDSEAQPSCNLMVASKETTLGEIDGCPDAWRDMVSGRQCAYNSSLSIYMDLQPIQASAQHRRYVLTPSAVPDMPDTTVSATTALEFSGLNALLDDLRQAREIHQSEEKERWAALTQEKQLVFQKQAELEKIRAQIAVLEHKARQLAEAVDQARAVKFDLLEKYTLAKRAEVDSWEMISGMERFIDTYNANAEDPEKAAVLSKTAGKILAFAVDRKYDSFTRRLIERADDVSVPDLRGMTPLHYAVRRGQDELVQMLLDKSANIDTRDELGMTPLHLAAQDGFINITVRLLEKGAKVSTNNAGNTAERLAKLAGHTQLVRLFQSHRRRRRNNPGPRFALPTARPIDPLTSRSVGITTMTREVTR</sequence>
<evidence type="ECO:0000256" key="3">
    <source>
        <dbReference type="SAM" id="MobiDB-lite"/>
    </source>
</evidence>
<comment type="caution">
    <text evidence="6">The sequence shown here is derived from an EMBL/GenBank/DDBJ whole genome shotgun (WGS) entry which is preliminary data.</text>
</comment>
<dbReference type="AlphaFoldDB" id="A0AAE0LWR4"/>
<proteinExistence type="predicted"/>
<dbReference type="InterPro" id="IPR002110">
    <property type="entry name" value="Ankyrin_rpt"/>
</dbReference>
<feature type="repeat" description="ANK" evidence="1">
    <location>
        <begin position="679"/>
        <end position="711"/>
    </location>
</feature>
<organism evidence="6 7">
    <name type="scientific">Chaetomium fimeti</name>
    <dbReference type="NCBI Taxonomy" id="1854472"/>
    <lineage>
        <taxon>Eukaryota</taxon>
        <taxon>Fungi</taxon>
        <taxon>Dikarya</taxon>
        <taxon>Ascomycota</taxon>
        <taxon>Pezizomycotina</taxon>
        <taxon>Sordariomycetes</taxon>
        <taxon>Sordariomycetidae</taxon>
        <taxon>Sordariales</taxon>
        <taxon>Chaetomiaceae</taxon>
        <taxon>Chaetomium</taxon>
    </lineage>
</organism>
<dbReference type="PROSITE" id="PS50297">
    <property type="entry name" value="ANK_REP_REGION"/>
    <property type="match status" value="2"/>
</dbReference>